<dbReference type="AlphaFoldDB" id="A0A386TYH7"/>
<name>A0A386TYH7_9AGAR</name>
<dbReference type="EMBL" id="MH725795">
    <property type="protein sequence ID" value="AYE93252.1"/>
    <property type="molecule type" value="Genomic_DNA"/>
</dbReference>
<protein>
    <recommendedName>
        <fullName evidence="1">Reverse transcriptase domain-containing protein</fullName>
    </recommendedName>
</protein>
<organism evidence="2">
    <name type="scientific">Termitomyces sp</name>
    <dbReference type="NCBI Taxonomy" id="1916073"/>
    <lineage>
        <taxon>Eukaryota</taxon>
        <taxon>Fungi</taxon>
        <taxon>Dikarya</taxon>
        <taxon>Basidiomycota</taxon>
        <taxon>Agaricomycotina</taxon>
        <taxon>Agaricomycetes</taxon>
        <taxon>Agaricomycetidae</taxon>
        <taxon>Agaricales</taxon>
        <taxon>Tricholomatineae</taxon>
        <taxon>Lyophyllaceae</taxon>
        <taxon>Termitomyces</taxon>
    </lineage>
</organism>
<geneLocation type="mitochondrion" evidence="2"/>
<feature type="domain" description="Reverse transcriptase" evidence="1">
    <location>
        <begin position="173"/>
        <end position="458"/>
    </location>
</feature>
<dbReference type="SUPFAM" id="SSF56672">
    <property type="entry name" value="DNA/RNA polymerases"/>
    <property type="match status" value="1"/>
</dbReference>
<dbReference type="GO" id="GO:0006397">
    <property type="term" value="P:mRNA processing"/>
    <property type="evidence" value="ECO:0007669"/>
    <property type="project" value="InterPro"/>
</dbReference>
<dbReference type="InterPro" id="IPR000477">
    <property type="entry name" value="RT_dom"/>
</dbReference>
<sequence>MGINLATLGYLDHNSYKGSVAVNHSGLTHYLGKISKRMSGYSKVSKLAITCTTGWPKGSNSYWSQSEGSTLLNTRYDPINVGWRGRFTVNSIIYGRRYSTGCTKTVADKINDLSKRSQSNPSLPIDRDLYKMICDPELLYLAYNNLKSKPGNMTPGIVPTNLDGMSLEEIFKIKESLKDESFQFKPGRRIQIPKPKGGTRPLTIAPPRDQIVQEAMRMVLEAIYNPLFSDNSHGFITNRSCHTAWKQIYHTFKATSWVIEGDIKKCFDSIDHQKLISLIEIKIKDKQFVKLIWKSLRAGYFEFKVLENNIIGTPQGSIISPILANIYLDQLDKFVEELRIKFDVGRKPRVSPTYTKIRYQKILAEKAVPRDVTLIKKLHKELLNTEYTLHNDPQIKRLFYVRYADDWIIGIRGSNKDAIEIKNLIYNYLKSIDLTLSDEKTKITNLDTDSIRFLGIEMTRSSHIKYHGTPNKREVIQRSPMRLRILAPMNDIKAKLAINKFIVKSRAAPKFIWKDYTHKQIIHLYNSVLRGYLNYYSFVHNYSRLSTYLYWVLKGSCAKLLAAKFSLGSAQKVMNKFGKDLTVKDPKREEDKNNDKSQNPKKVIETSFYKPNFTGNYLDFKTTGEAPTLKMSPISFSSLEKLSCTVCGTKYRVEMHHIR</sequence>
<dbReference type="InterPro" id="IPR024937">
    <property type="entry name" value="Domain_X"/>
</dbReference>
<reference evidence="2" key="1">
    <citation type="submission" date="2018-08" db="EMBL/GenBank/DDBJ databases">
        <title>Comparative mitochondrial genomics of the basidiomycete Termitomyces.</title>
        <authorList>
            <person name="Nieuwenhuis M."/>
        </authorList>
    </citation>
    <scope>NUCLEOTIDE SEQUENCE</scope>
    <source>
        <strain evidence="2">Mi166</strain>
    </source>
</reference>
<dbReference type="PANTHER" id="PTHR34047:SF8">
    <property type="entry name" value="PROTEIN YKFC"/>
    <property type="match status" value="1"/>
</dbReference>
<dbReference type="PANTHER" id="PTHR34047">
    <property type="entry name" value="NUCLEAR INTRON MATURASE 1, MITOCHONDRIAL-RELATED"/>
    <property type="match status" value="1"/>
</dbReference>
<gene>
    <name evidence="2" type="ORF">C0995_000101</name>
</gene>
<dbReference type="InterPro" id="IPR051083">
    <property type="entry name" value="GrpII_Intron_Splice-Mob/Def"/>
</dbReference>
<dbReference type="Pfam" id="PF00078">
    <property type="entry name" value="RVT_1"/>
    <property type="match status" value="2"/>
</dbReference>
<dbReference type="InterPro" id="IPR043502">
    <property type="entry name" value="DNA/RNA_pol_sf"/>
</dbReference>
<evidence type="ECO:0000259" key="1">
    <source>
        <dbReference type="PROSITE" id="PS50878"/>
    </source>
</evidence>
<accession>A0A386TYH7</accession>
<proteinExistence type="predicted"/>
<dbReference type="PROSITE" id="PS50878">
    <property type="entry name" value="RT_POL"/>
    <property type="match status" value="1"/>
</dbReference>
<dbReference type="CDD" id="cd01651">
    <property type="entry name" value="RT_G2_intron"/>
    <property type="match status" value="1"/>
</dbReference>
<dbReference type="Pfam" id="PF01348">
    <property type="entry name" value="Intron_maturas2"/>
    <property type="match status" value="1"/>
</dbReference>
<evidence type="ECO:0000313" key="2">
    <source>
        <dbReference type="EMBL" id="AYE93252.1"/>
    </source>
</evidence>
<dbReference type="GO" id="GO:0005739">
    <property type="term" value="C:mitochondrion"/>
    <property type="evidence" value="ECO:0007669"/>
    <property type="project" value="UniProtKB-ARBA"/>
</dbReference>
<keyword evidence="2" id="KW-0496">Mitochondrion</keyword>